<protein>
    <submittedName>
        <fullName evidence="2">J domain-containing protein</fullName>
    </submittedName>
</protein>
<evidence type="ECO:0000313" key="3">
    <source>
        <dbReference type="Proteomes" id="UP001269819"/>
    </source>
</evidence>
<evidence type="ECO:0000313" key="2">
    <source>
        <dbReference type="EMBL" id="MDV2079144.1"/>
    </source>
</evidence>
<reference evidence="2 3" key="1">
    <citation type="submission" date="2023-10" db="EMBL/GenBank/DDBJ databases">
        <title>Characteristics and mechanism of a salt-tolerant marine origin heterotrophic nitrifying- aerobic denitrifying bacteria Marinobacter xestospongiae HN1.</title>
        <authorList>
            <person name="Qi R."/>
        </authorList>
    </citation>
    <scope>NUCLEOTIDE SEQUENCE [LARGE SCALE GENOMIC DNA]</scope>
    <source>
        <strain evidence="2 3">HN1</strain>
    </source>
</reference>
<organism evidence="2 3">
    <name type="scientific">Marinobacter xestospongiae</name>
    <dbReference type="NCBI Taxonomy" id="994319"/>
    <lineage>
        <taxon>Bacteria</taxon>
        <taxon>Pseudomonadati</taxon>
        <taxon>Pseudomonadota</taxon>
        <taxon>Gammaproteobacteria</taxon>
        <taxon>Pseudomonadales</taxon>
        <taxon>Marinobacteraceae</taxon>
        <taxon>Marinobacter</taxon>
    </lineage>
</organism>
<evidence type="ECO:0000256" key="1">
    <source>
        <dbReference type="SAM" id="MobiDB-lite"/>
    </source>
</evidence>
<name>A0ABU3VY01_9GAMM</name>
<keyword evidence="3" id="KW-1185">Reference proteome</keyword>
<feature type="region of interest" description="Disordered" evidence="1">
    <location>
        <begin position="176"/>
        <end position="206"/>
    </location>
</feature>
<proteinExistence type="predicted"/>
<sequence>MNCWDVLGIEPTRDPGQIQAAYSQQAKFASRQDMDSLEQARRDALAQAGVAPDTMRAPEQSDQYGSGAATDNARPVPETPPSGMSEGLSASDHQVVREVVIQIKALLNDSGRSQDAAIWKAVLAEPPADRQALRDEIARQLEPQLRPMAGQGGLALPVAEFLGRWFGWSELEELRNPAEPEPGMADSPAYARPEDAEAGESPEGQPTTSFWPAVIGWVVGLVVLTSLFSQLTGS</sequence>
<feature type="region of interest" description="Disordered" evidence="1">
    <location>
        <begin position="48"/>
        <end position="91"/>
    </location>
</feature>
<dbReference type="EMBL" id="JAWIIJ010000006">
    <property type="protein sequence ID" value="MDV2079144.1"/>
    <property type="molecule type" value="Genomic_DNA"/>
</dbReference>
<comment type="caution">
    <text evidence="2">The sequence shown here is derived from an EMBL/GenBank/DDBJ whole genome shotgun (WGS) entry which is preliminary data.</text>
</comment>
<gene>
    <name evidence="2" type="ORF">RYS15_10615</name>
</gene>
<dbReference type="RefSeq" id="WP_316973762.1">
    <property type="nucleotide sequence ID" value="NZ_JAWIIJ010000006.1"/>
</dbReference>
<dbReference type="Proteomes" id="UP001269819">
    <property type="component" value="Unassembled WGS sequence"/>
</dbReference>
<accession>A0ABU3VY01</accession>